<dbReference type="InParanoid" id="K5XFN6"/>
<evidence type="ECO:0000256" key="1">
    <source>
        <dbReference type="SAM" id="MobiDB-lite"/>
    </source>
</evidence>
<protein>
    <submittedName>
        <fullName evidence="2">Uncharacterized protein</fullName>
    </submittedName>
</protein>
<dbReference type="AlphaFoldDB" id="K5XFN6"/>
<dbReference type="EMBL" id="JH930468">
    <property type="protein sequence ID" value="EKM61892.1"/>
    <property type="molecule type" value="Genomic_DNA"/>
</dbReference>
<dbReference type="RefSeq" id="XP_007391284.1">
    <property type="nucleotide sequence ID" value="XM_007391222.1"/>
</dbReference>
<evidence type="ECO:0000313" key="3">
    <source>
        <dbReference type="Proteomes" id="UP000008370"/>
    </source>
</evidence>
<evidence type="ECO:0000313" key="2">
    <source>
        <dbReference type="EMBL" id="EKM61892.1"/>
    </source>
</evidence>
<dbReference type="GeneID" id="18914449"/>
<feature type="region of interest" description="Disordered" evidence="1">
    <location>
        <begin position="1"/>
        <end position="25"/>
    </location>
</feature>
<sequence>MAITKWIPAFGAAPSTSTTTSPAQPEEAIPVTAAADAKQFGLENFGNTWCAHLSISPLQLDYAPGSCCSQWIRARYLW</sequence>
<dbReference type="HOGENOM" id="CLU_2622807_0_0_1"/>
<dbReference type="OrthoDB" id="27652at2759"/>
<name>K5XFN6_PHACS</name>
<dbReference type="KEGG" id="pco:PHACADRAFT_248795"/>
<keyword evidence="3" id="KW-1185">Reference proteome</keyword>
<accession>K5XFN6</accession>
<organism evidence="2 3">
    <name type="scientific">Phanerochaete carnosa (strain HHB-10118-sp)</name>
    <name type="common">White-rot fungus</name>
    <name type="synonym">Peniophora carnosa</name>
    <dbReference type="NCBI Taxonomy" id="650164"/>
    <lineage>
        <taxon>Eukaryota</taxon>
        <taxon>Fungi</taxon>
        <taxon>Dikarya</taxon>
        <taxon>Basidiomycota</taxon>
        <taxon>Agaricomycotina</taxon>
        <taxon>Agaricomycetes</taxon>
        <taxon>Polyporales</taxon>
        <taxon>Phanerochaetaceae</taxon>
        <taxon>Phanerochaete</taxon>
    </lineage>
</organism>
<reference evidence="2 3" key="1">
    <citation type="journal article" date="2012" name="BMC Genomics">
        <title>Comparative genomics of the white-rot fungi, Phanerochaete carnosa and P. chrysosporium, to elucidate the genetic basis of the distinct wood types they colonize.</title>
        <authorList>
            <person name="Suzuki H."/>
            <person name="MacDonald J."/>
            <person name="Syed K."/>
            <person name="Salamov A."/>
            <person name="Hori C."/>
            <person name="Aerts A."/>
            <person name="Henrissat B."/>
            <person name="Wiebenga A."/>
            <person name="vanKuyk P.A."/>
            <person name="Barry K."/>
            <person name="Lindquist E."/>
            <person name="LaButti K."/>
            <person name="Lapidus A."/>
            <person name="Lucas S."/>
            <person name="Coutinho P."/>
            <person name="Gong Y."/>
            <person name="Samejima M."/>
            <person name="Mahadevan R."/>
            <person name="Abou-Zaid M."/>
            <person name="de Vries R.P."/>
            <person name="Igarashi K."/>
            <person name="Yadav J.S."/>
            <person name="Grigoriev I.V."/>
            <person name="Master E.R."/>
        </authorList>
    </citation>
    <scope>NUCLEOTIDE SEQUENCE [LARGE SCALE GENOMIC DNA]</scope>
    <source>
        <strain evidence="2 3">HHB-10118-sp</strain>
    </source>
</reference>
<gene>
    <name evidence="2" type="ORF">PHACADRAFT_248795</name>
</gene>
<feature type="compositionally biased region" description="Low complexity" evidence="1">
    <location>
        <begin position="12"/>
        <end position="25"/>
    </location>
</feature>
<dbReference type="Proteomes" id="UP000008370">
    <property type="component" value="Unassembled WGS sequence"/>
</dbReference>
<proteinExistence type="predicted"/>